<evidence type="ECO:0000313" key="2">
    <source>
        <dbReference type="Proteomes" id="UP001057279"/>
    </source>
</evidence>
<comment type="caution">
    <text evidence="1">The sequence shown here is derived from an EMBL/GenBank/DDBJ whole genome shotgun (WGS) entry which is preliminary data.</text>
</comment>
<proteinExistence type="predicted"/>
<name>A0ACB9VIS6_9CETA</name>
<dbReference type="Proteomes" id="UP001057279">
    <property type="component" value="Linkage Group LG01"/>
</dbReference>
<protein>
    <submittedName>
        <fullName evidence="1">Uncharacterized protein</fullName>
    </submittedName>
</protein>
<keyword evidence="2" id="KW-1185">Reference proteome</keyword>
<organism evidence="1 2">
    <name type="scientific">Ovis ammon polii x Ovis aries</name>
    <dbReference type="NCBI Taxonomy" id="2918886"/>
    <lineage>
        <taxon>Eukaryota</taxon>
        <taxon>Metazoa</taxon>
        <taxon>Chordata</taxon>
        <taxon>Craniata</taxon>
        <taxon>Vertebrata</taxon>
        <taxon>Euteleostomi</taxon>
        <taxon>Mammalia</taxon>
        <taxon>Eutheria</taxon>
        <taxon>Laurasiatheria</taxon>
        <taxon>Artiodactyla</taxon>
        <taxon>Ruminantia</taxon>
        <taxon>Pecora</taxon>
        <taxon>Bovidae</taxon>
        <taxon>Caprinae</taxon>
        <taxon>Ovis</taxon>
    </lineage>
</organism>
<accession>A0ACB9VIS6</accession>
<sequence>MENSRQSSPGTGKLPERPSHGEAGAGNPKPLGSVSPPGTAEAEGEMSTRRVVVDAPAGASSSMPLQRHKAPFRATPSPSSLDGLPASRTIAVSGLVRTPRVYVGMTPSGPTGGLGARVTRRALGISSVFLQGLRSSGLATAPAPSLERDLGAVEDLGGCLVEYMAKVHALEKVSQELEAQLRMHLESKATRSENWSALRASWASSCQQVGEAVLENARLMLQTENIQAGADDFKERYENEQPFRKAAEEEINSLYKVIDEANSSKMDLESQIESLKGELGFLSRSYEEDVKMLYKQLAGSELEQLNVPIGTGLDDILETIRIHWERDVEKNRVQAGALLQAKQQAELARRAQTQEEKLAAALRVELHNTSCQIQSLQAETESLRALKRGLENTLHDAKHWHDIELQNLGAVVSRLEAELREMRAEAEQQLQAREHLLSHKCQLQRDVASYHALLDREESRHNQGVASPDYGEPLIINHASSNHHVLFCPPKKRNRSFVVELGLLFSCGVGLVALRHVESYVHNQVSNLHPLLLTTG</sequence>
<reference evidence="1" key="1">
    <citation type="submission" date="2022-03" db="EMBL/GenBank/DDBJ databases">
        <title>Genomic analyses of argali, domestic sheep and their hybrids provide insights into chromosomal evolution, heterosis and genetic basis of agronomic traits.</title>
        <authorList>
            <person name="Li M."/>
        </authorList>
    </citation>
    <scope>NUCLEOTIDE SEQUENCE</scope>
    <source>
        <strain evidence="1">F1 hybrid</strain>
    </source>
</reference>
<evidence type="ECO:0000313" key="1">
    <source>
        <dbReference type="EMBL" id="KAI4589634.1"/>
    </source>
</evidence>
<dbReference type="EMBL" id="CM043026">
    <property type="protein sequence ID" value="KAI4589634.1"/>
    <property type="molecule type" value="Genomic_DNA"/>
</dbReference>
<gene>
    <name evidence="1" type="ORF">MJG53_000683</name>
</gene>